<keyword evidence="1" id="KW-0808">Transferase</keyword>
<dbReference type="Gene3D" id="3.40.50.2000">
    <property type="entry name" value="Glycogen Phosphorylase B"/>
    <property type="match status" value="2"/>
</dbReference>
<reference evidence="1 2" key="1">
    <citation type="submission" date="2020-09" db="EMBL/GenBank/DDBJ databases">
        <title>Mannheimia bovis sp.nov., isolated from a cow.</title>
        <authorList>
            <person name="Li F."/>
        </authorList>
    </citation>
    <scope>NUCLEOTIDE SEQUENCE [LARGE SCALE GENOMIC DNA]</scope>
    <source>
        <strain evidence="1 2">ZY190616</strain>
    </source>
</reference>
<dbReference type="RefSeq" id="WP_188156980.1">
    <property type="nucleotide sequence ID" value="NZ_CP061280.1"/>
</dbReference>
<dbReference type="Proteomes" id="UP000576260">
    <property type="component" value="Chromosome"/>
</dbReference>
<name>A0A7H1C348_9PAST</name>
<dbReference type="AlphaFoldDB" id="A0A7H1C348"/>
<protein>
    <submittedName>
        <fullName evidence="1">Glycosyltransferase family 4 protein</fullName>
    </submittedName>
</protein>
<gene>
    <name evidence="1" type="ORF">ICJ55_01190</name>
</gene>
<evidence type="ECO:0000313" key="1">
    <source>
        <dbReference type="EMBL" id="QNS15403.1"/>
    </source>
</evidence>
<organism evidence="1 2">
    <name type="scientific">Mannheimia bovis</name>
    <dbReference type="NCBI Taxonomy" id="2770636"/>
    <lineage>
        <taxon>Bacteria</taxon>
        <taxon>Pseudomonadati</taxon>
        <taxon>Pseudomonadota</taxon>
        <taxon>Gammaproteobacteria</taxon>
        <taxon>Pasteurellales</taxon>
        <taxon>Pasteurellaceae</taxon>
        <taxon>Mannheimia</taxon>
    </lineage>
</organism>
<dbReference type="Pfam" id="PF13692">
    <property type="entry name" value="Glyco_trans_1_4"/>
    <property type="match status" value="1"/>
</dbReference>
<dbReference type="GO" id="GO:0016740">
    <property type="term" value="F:transferase activity"/>
    <property type="evidence" value="ECO:0007669"/>
    <property type="project" value="UniProtKB-KW"/>
</dbReference>
<dbReference type="SUPFAM" id="SSF53756">
    <property type="entry name" value="UDP-Glycosyltransferase/glycogen phosphorylase"/>
    <property type="match status" value="1"/>
</dbReference>
<dbReference type="EMBL" id="CP061280">
    <property type="protein sequence ID" value="QNS15403.1"/>
    <property type="molecule type" value="Genomic_DNA"/>
</dbReference>
<dbReference type="KEGG" id="mbos:ICJ55_01190"/>
<proteinExistence type="predicted"/>
<keyword evidence="2" id="KW-1185">Reference proteome</keyword>
<accession>A0A7H1C348</accession>
<evidence type="ECO:0000313" key="2">
    <source>
        <dbReference type="Proteomes" id="UP000576260"/>
    </source>
</evidence>
<sequence length="355" mass="41449">MIKDKILIFAPYKYDINAGGPSGFIAHNLVNKPNDFFVLSHNISDSFLERLQRKIYSIISKDEYFSFYYRMLNAHKYKFIYFHDCVCLQHCLKWIPKNQVVILQSHSPELPSQEYQSAFPEKIEYINFLKKAEKNAFERADIVVFPNEGCIPLYKEVITPNNEIKFILSGAQKGYSKGDVPSENIIKSDKINLMYIGRRNEIKGFDIVLNTYREVYQQRKDLNLIIIGKGEKISEDGICDIGFSNNPVGWYNSIDYLINANRQSYFDLSIIEALSTGVPIIMSDNYGHKYYENKSPLIHTYDVQNLNALKNILLGELRKRDFNRKDNQELYLNHLTDGDYYNRLRDFTLSLMRGL</sequence>
<dbReference type="PANTHER" id="PTHR12526">
    <property type="entry name" value="GLYCOSYLTRANSFERASE"/>
    <property type="match status" value="1"/>
</dbReference>